<dbReference type="Pfam" id="PF11188">
    <property type="entry name" value="DUF2975"/>
    <property type="match status" value="1"/>
</dbReference>
<evidence type="ECO:0000313" key="2">
    <source>
        <dbReference type="EMBL" id="ARU60800.1"/>
    </source>
</evidence>
<feature type="transmembrane region" description="Helical" evidence="1">
    <location>
        <begin position="119"/>
        <end position="141"/>
    </location>
</feature>
<dbReference type="InterPro" id="IPR021354">
    <property type="entry name" value="DUF2975"/>
</dbReference>
<dbReference type="OrthoDB" id="1100174at2"/>
<keyword evidence="1" id="KW-0812">Transmembrane</keyword>
<evidence type="ECO:0000313" key="3">
    <source>
        <dbReference type="Proteomes" id="UP000195437"/>
    </source>
</evidence>
<proteinExistence type="predicted"/>
<name>A0A1Y0IKJ8_9BACL</name>
<reference evidence="3" key="1">
    <citation type="submission" date="2017-05" db="EMBL/GenBank/DDBJ databases">
        <authorList>
            <person name="Sung H."/>
        </authorList>
    </citation>
    <scope>NUCLEOTIDE SEQUENCE [LARGE SCALE GENOMIC DNA]</scope>
    <source>
        <strain evidence="3">AR23208</strain>
    </source>
</reference>
<accession>A0A1Y0IKJ8</accession>
<gene>
    <name evidence="2" type="ORF">CBW65_06615</name>
</gene>
<evidence type="ECO:0000256" key="1">
    <source>
        <dbReference type="SAM" id="Phobius"/>
    </source>
</evidence>
<keyword evidence="1" id="KW-0472">Membrane</keyword>
<sequence length="159" mass="17954">MKRETLFLKTAVILMGIPVLVLCIFFVPAISNFMGELYPEAAYLRYLLMIGLYATTIPYYIALYQTFKLLGHIDRNKSFSELSFEALKNIKYCAIAVSILHALNLPLYYLMAWRVDPPIIMPVGYGLIFAALVVAVFAAVLQKLVKHAIDIKSENDLTV</sequence>
<protein>
    <recommendedName>
        <fullName evidence="4">DUF2975 domain-containing protein</fullName>
    </recommendedName>
</protein>
<organism evidence="2 3">
    <name type="scientific">Tumebacillus avium</name>
    <dbReference type="NCBI Taxonomy" id="1903704"/>
    <lineage>
        <taxon>Bacteria</taxon>
        <taxon>Bacillati</taxon>
        <taxon>Bacillota</taxon>
        <taxon>Bacilli</taxon>
        <taxon>Bacillales</taxon>
        <taxon>Alicyclobacillaceae</taxon>
        <taxon>Tumebacillus</taxon>
    </lineage>
</organism>
<feature type="transmembrane region" description="Helical" evidence="1">
    <location>
        <begin position="92"/>
        <end position="113"/>
    </location>
</feature>
<evidence type="ECO:0008006" key="4">
    <source>
        <dbReference type="Google" id="ProtNLM"/>
    </source>
</evidence>
<dbReference type="EMBL" id="CP021434">
    <property type="protein sequence ID" value="ARU60800.1"/>
    <property type="molecule type" value="Genomic_DNA"/>
</dbReference>
<feature type="transmembrane region" description="Helical" evidence="1">
    <location>
        <begin position="46"/>
        <end position="71"/>
    </location>
</feature>
<feature type="transmembrane region" description="Helical" evidence="1">
    <location>
        <begin position="12"/>
        <end position="34"/>
    </location>
</feature>
<keyword evidence="3" id="KW-1185">Reference proteome</keyword>
<dbReference type="KEGG" id="tum:CBW65_06615"/>
<dbReference type="RefSeq" id="WP_087456189.1">
    <property type="nucleotide sequence ID" value="NZ_CP021434.1"/>
</dbReference>
<dbReference type="AlphaFoldDB" id="A0A1Y0IKJ8"/>
<keyword evidence="1" id="KW-1133">Transmembrane helix</keyword>
<dbReference type="Proteomes" id="UP000195437">
    <property type="component" value="Chromosome"/>
</dbReference>